<dbReference type="Proteomes" id="UP000008394">
    <property type="component" value="Chromosome"/>
</dbReference>
<evidence type="ECO:0000313" key="2">
    <source>
        <dbReference type="Proteomes" id="UP000008394"/>
    </source>
</evidence>
<evidence type="ECO:0000313" key="1">
    <source>
        <dbReference type="EMBL" id="AEK31023.1"/>
    </source>
</evidence>
<reference evidence="1 2" key="1">
    <citation type="journal article" date="2011" name="J. Bacteriol.">
        <title>Genome Sequence of the Probiotic Strain Bifidobacterium animalis subsp. lactis CNCM I-2494.</title>
        <authorList>
            <person name="Chervaux C."/>
            <person name="Grimaldi C."/>
            <person name="Bolotin A."/>
            <person name="Quinquis B."/>
            <person name="Legrain-Raspaud S."/>
            <person name="van Hylckama Vlieg J.E."/>
            <person name="Denariaz G."/>
            <person name="Smokvina T."/>
        </authorList>
    </citation>
    <scope>NUCLEOTIDE SEQUENCE [LARGE SCALE GENOMIC DNA]</scope>
    <source>
        <strain evidence="1 2">CNCM I-2494</strain>
    </source>
</reference>
<protein>
    <submittedName>
        <fullName evidence="1">Uncharacterized protein</fullName>
    </submittedName>
</protein>
<organism evidence="1 2">
    <name type="scientific">Bifidobacterium animalis subsp. lactis CNCM I-2494</name>
    <dbReference type="NCBI Taxonomy" id="1042403"/>
    <lineage>
        <taxon>Bacteria</taxon>
        <taxon>Bacillati</taxon>
        <taxon>Actinomycetota</taxon>
        <taxon>Actinomycetes</taxon>
        <taxon>Bifidobacteriales</taxon>
        <taxon>Bifidobacteriaceae</taxon>
        <taxon>Bifidobacterium</taxon>
    </lineage>
</organism>
<dbReference type="EMBL" id="CP002915">
    <property type="protein sequence ID" value="AEK31023.1"/>
    <property type="molecule type" value="Genomic_DNA"/>
</dbReference>
<dbReference type="AlphaFoldDB" id="A0A806FJB6"/>
<gene>
    <name evidence="1" type="ORF">BALAC2494_02077</name>
</gene>
<sequence length="51" mass="6009">MQILGRRLLRKSPTAIWAFAEISLFGIWKALEIRGFQGVWKNVGFFVLQWE</sequence>
<dbReference type="KEGG" id="bnm:BALAC2494_02077"/>
<name>A0A806FJB6_BIFAN</name>
<accession>A0A806FJB6</accession>
<proteinExistence type="predicted"/>